<dbReference type="GO" id="GO:0016757">
    <property type="term" value="F:glycosyltransferase activity"/>
    <property type="evidence" value="ECO:0007669"/>
    <property type="project" value="InterPro"/>
</dbReference>
<accession>A0A7H9KCA5</accession>
<proteinExistence type="predicted"/>
<gene>
    <name evidence="2" type="ORF">HV284_18895</name>
</gene>
<dbReference type="Gene3D" id="3.40.50.2000">
    <property type="entry name" value="Glycogen Phosphorylase B"/>
    <property type="match status" value="1"/>
</dbReference>
<dbReference type="PANTHER" id="PTHR12526">
    <property type="entry name" value="GLYCOSYLTRANSFERASE"/>
    <property type="match status" value="1"/>
</dbReference>
<sequence length="652" mass="75559">MKSLERISINHFIYNPEFSNGVTNYIKTVNEVYDFPYKEFVKPYDMSMPDFRKFTYLNLNKKAINHTTIIEAAESQSPTLLFPKDANIHIRLHCPFHLYKRIINEEPDEARFSDECRAIYKAKAVSSPSYGMLELLKDDLDITNIHVYKNPITLKKDLLKSVIEKDIDVIFFSRFNNLKGIEFIEPLIKNLPNDLSIFIVGKQEKKITLSKEYSNVSFLEHIEGNEKFNFLSRAKVAISLSKFENCSMAILESLSTYTPVVCWDVGGNSEIAPPEIIRVVPYGDISTFAKEIIEFINQPVNPSCFETACNILRKDFLKGLRHVERFITGLEKKIYRGITFKSEHDKRDYIPYEIYEQDISLPITPVKVLIAASTVHAIKFYFNLYNDSNIIPVFIYSGRYGSEVSQFCEHILPQNLAQDDILKIISKENPELIIFDESLSLHINDLYRIRQKANKPILYSFKSPIDSNDYILDPLGFRENSDLLYRRVKAGNNRLKDKLSKRLLIWAKGYKDINQHKLYTLLDNTDCFDCIDIVSDKLLLDTLVSKYPNKEYNLINPNLVYTEDYSDIILLSDLGFEKFAKKECNLYFTHNSIFKTKNIESPIGLLNSNHIMLSQENKKTALAFVFIKSVKRNPIASYNLIKKTIDYKNNIG</sequence>
<name>A0A7H9KCA5_9ESCH</name>
<dbReference type="AlphaFoldDB" id="A0A7H9KCA5"/>
<dbReference type="GO" id="GO:1901135">
    <property type="term" value="P:carbohydrate derivative metabolic process"/>
    <property type="evidence" value="ECO:0007669"/>
    <property type="project" value="UniProtKB-ARBA"/>
</dbReference>
<dbReference type="RefSeq" id="WP_000838177.1">
    <property type="nucleotide sequence ID" value="NZ_CP056159.1"/>
</dbReference>
<evidence type="ECO:0000313" key="3">
    <source>
        <dbReference type="Proteomes" id="UP000512115"/>
    </source>
</evidence>
<organism evidence="2 3">
    <name type="scientific">Escherichia marmotae</name>
    <dbReference type="NCBI Taxonomy" id="1499973"/>
    <lineage>
        <taxon>Bacteria</taxon>
        <taxon>Pseudomonadati</taxon>
        <taxon>Pseudomonadota</taxon>
        <taxon>Gammaproteobacteria</taxon>
        <taxon>Enterobacterales</taxon>
        <taxon>Enterobacteriaceae</taxon>
        <taxon>Escherichia</taxon>
    </lineage>
</organism>
<dbReference type="Proteomes" id="UP000512115">
    <property type="component" value="Chromosome"/>
</dbReference>
<feature type="domain" description="Glycosyl transferase family 1" evidence="1">
    <location>
        <begin position="164"/>
        <end position="299"/>
    </location>
</feature>
<evidence type="ECO:0000259" key="1">
    <source>
        <dbReference type="Pfam" id="PF00534"/>
    </source>
</evidence>
<keyword evidence="2" id="KW-0808">Transferase</keyword>
<dbReference type="EMBL" id="CP056159">
    <property type="protein sequence ID" value="QLV02986.1"/>
    <property type="molecule type" value="Genomic_DNA"/>
</dbReference>
<evidence type="ECO:0000313" key="2">
    <source>
        <dbReference type="EMBL" id="QLV02986.1"/>
    </source>
</evidence>
<dbReference type="InterPro" id="IPR001296">
    <property type="entry name" value="Glyco_trans_1"/>
</dbReference>
<protein>
    <submittedName>
        <fullName evidence="2">Glycosyltransferase</fullName>
    </submittedName>
</protein>
<dbReference type="SUPFAM" id="SSF53756">
    <property type="entry name" value="UDP-Glycosyltransferase/glycogen phosphorylase"/>
    <property type="match status" value="1"/>
</dbReference>
<dbReference type="Pfam" id="PF00534">
    <property type="entry name" value="Glycos_transf_1"/>
    <property type="match status" value="1"/>
</dbReference>
<reference evidence="2 3" key="1">
    <citation type="submission" date="2020-06" db="EMBL/GenBank/DDBJ databases">
        <title>REHAB project genomes.</title>
        <authorList>
            <person name="Shaw L.P."/>
        </authorList>
    </citation>
    <scope>NUCLEOTIDE SEQUENCE [LARGE SCALE GENOMIC DNA]</scope>
    <source>
        <strain evidence="2 3">RHBSTW-00814</strain>
    </source>
</reference>
<dbReference type="PANTHER" id="PTHR12526:SF630">
    <property type="entry name" value="GLYCOSYLTRANSFERASE"/>
    <property type="match status" value="1"/>
</dbReference>